<feature type="transmembrane region" description="Helical" evidence="1">
    <location>
        <begin position="41"/>
        <end position="64"/>
    </location>
</feature>
<keyword evidence="1" id="KW-0812">Transmembrane</keyword>
<evidence type="ECO:0000256" key="1">
    <source>
        <dbReference type="SAM" id="Phobius"/>
    </source>
</evidence>
<name>A0A0F9FSZ5_9ZZZZ</name>
<proteinExistence type="predicted"/>
<protein>
    <submittedName>
        <fullName evidence="2">Uncharacterized protein</fullName>
    </submittedName>
</protein>
<reference evidence="2" key="1">
    <citation type="journal article" date="2015" name="Nature">
        <title>Complex archaea that bridge the gap between prokaryotes and eukaryotes.</title>
        <authorList>
            <person name="Spang A."/>
            <person name="Saw J.H."/>
            <person name="Jorgensen S.L."/>
            <person name="Zaremba-Niedzwiedzka K."/>
            <person name="Martijn J."/>
            <person name="Lind A.E."/>
            <person name="van Eijk R."/>
            <person name="Schleper C."/>
            <person name="Guy L."/>
            <person name="Ettema T.J."/>
        </authorList>
    </citation>
    <scope>NUCLEOTIDE SEQUENCE</scope>
</reference>
<evidence type="ECO:0000313" key="2">
    <source>
        <dbReference type="EMBL" id="KKL89654.1"/>
    </source>
</evidence>
<sequence length="131" mass="13966">MRLKRLTIMTAMILVTIGLSLTLFFPTLVFAQDGNGGLDISWGVIIAGLISGALVPLAVQLLTWSWPRAPTWLKALAGPVLAPVLALSALFLSNALGFPIDLTEAQHGQRASHRSSDQPVAHVLVSLFSLL</sequence>
<organism evidence="2">
    <name type="scientific">marine sediment metagenome</name>
    <dbReference type="NCBI Taxonomy" id="412755"/>
    <lineage>
        <taxon>unclassified sequences</taxon>
        <taxon>metagenomes</taxon>
        <taxon>ecological metagenomes</taxon>
    </lineage>
</organism>
<gene>
    <name evidence="2" type="ORF">LCGC14_1912570</name>
</gene>
<feature type="non-terminal residue" evidence="2">
    <location>
        <position position="131"/>
    </location>
</feature>
<comment type="caution">
    <text evidence="2">The sequence shown here is derived from an EMBL/GenBank/DDBJ whole genome shotgun (WGS) entry which is preliminary data.</text>
</comment>
<accession>A0A0F9FSZ5</accession>
<keyword evidence="1" id="KW-0472">Membrane</keyword>
<keyword evidence="1" id="KW-1133">Transmembrane helix</keyword>
<dbReference type="AlphaFoldDB" id="A0A0F9FSZ5"/>
<feature type="transmembrane region" description="Helical" evidence="1">
    <location>
        <begin position="76"/>
        <end position="96"/>
    </location>
</feature>
<dbReference type="EMBL" id="LAZR01020227">
    <property type="protein sequence ID" value="KKL89654.1"/>
    <property type="molecule type" value="Genomic_DNA"/>
</dbReference>